<protein>
    <submittedName>
        <fullName evidence="2">Uncharacterized protein</fullName>
    </submittedName>
</protein>
<feature type="compositionally biased region" description="Pro residues" evidence="1">
    <location>
        <begin position="40"/>
        <end position="59"/>
    </location>
</feature>
<dbReference type="HOGENOM" id="CLU_1080178_0_0_2"/>
<dbReference type="KEGG" id="pyr:P186_0316"/>
<evidence type="ECO:0000313" key="3">
    <source>
        <dbReference type="Proteomes" id="UP000005867"/>
    </source>
</evidence>
<dbReference type="AlphaFoldDB" id="G7VFW4"/>
<feature type="compositionally biased region" description="Basic and acidic residues" evidence="1">
    <location>
        <begin position="1"/>
        <end position="11"/>
    </location>
</feature>
<dbReference type="RefSeq" id="WP_014287599.1">
    <property type="nucleotide sequence ID" value="NC_016645.1"/>
</dbReference>
<accession>G7VFW4</accession>
<dbReference type="Proteomes" id="UP000005867">
    <property type="component" value="Chromosome"/>
</dbReference>
<evidence type="ECO:0000313" key="2">
    <source>
        <dbReference type="EMBL" id="AET31771.1"/>
    </source>
</evidence>
<dbReference type="EMBL" id="CP003098">
    <property type="protein sequence ID" value="AET31771.1"/>
    <property type="molecule type" value="Genomic_DNA"/>
</dbReference>
<feature type="region of interest" description="Disordered" evidence="1">
    <location>
        <begin position="1"/>
        <end position="59"/>
    </location>
</feature>
<keyword evidence="3" id="KW-1185">Reference proteome</keyword>
<dbReference type="eggNOG" id="arCOG11541">
    <property type="taxonomic scope" value="Archaea"/>
</dbReference>
<dbReference type="BioCyc" id="PSP1104324:GJSN-304-MONOMER"/>
<evidence type="ECO:0000256" key="1">
    <source>
        <dbReference type="SAM" id="MobiDB-lite"/>
    </source>
</evidence>
<organism evidence="2 3">
    <name type="scientific">Pyrobaculum ferrireducens</name>
    <dbReference type="NCBI Taxonomy" id="1104324"/>
    <lineage>
        <taxon>Archaea</taxon>
        <taxon>Thermoproteota</taxon>
        <taxon>Thermoprotei</taxon>
        <taxon>Thermoproteales</taxon>
        <taxon>Thermoproteaceae</taxon>
        <taxon>Pyrobaculum</taxon>
    </lineage>
</organism>
<proteinExistence type="predicted"/>
<sequence>MTEICTKRPDLCDPQGLAREEPRAAGPGAAEAARELLGHPPGPELPAAPGPPPVPAPPLPTPLHFQWEAPIRVRRIFNTYWRLVNTPFAQLGDVVVVKSPQEAYVLRREKKAERWLEPPGSLYIQGRVEKQYCIYGFILRGSVELIAQLFRSGMYAIVLGCDRRAVVKPPRSFELQQIWRHEGYIVNASPARLAVVRLGGGAKPRIALSFFNKGCPIYSLWANQLLQLIGVSIQLVC</sequence>
<dbReference type="STRING" id="1104324.P186_0316"/>
<dbReference type="OrthoDB" id="29803at2157"/>
<dbReference type="GeneID" id="11594580"/>
<name>G7VFW4_9CREN</name>
<reference evidence="2 3" key="1">
    <citation type="journal article" date="2012" name="J. Bacteriol.">
        <title>Complete genome sequence of strain 1860, a crenarchaeon of the genus pyrobaculum able to grow with various electron acceptors.</title>
        <authorList>
            <person name="Mardanov A.V."/>
            <person name="Gumerov V.M."/>
            <person name="Slobodkina G.B."/>
            <person name="Beletsky A.V."/>
            <person name="Bonch-Osmolovskaya E.A."/>
            <person name="Ravin N.V."/>
            <person name="Skryabin K.G."/>
        </authorList>
    </citation>
    <scope>NUCLEOTIDE SEQUENCE [LARGE SCALE GENOMIC DNA]</scope>
    <source>
        <strain evidence="2 3">1860</strain>
    </source>
</reference>
<gene>
    <name evidence="2" type="ORF">P186_0316</name>
</gene>